<gene>
    <name evidence="5" type="ORF">PPAR1163_LOCUS18268</name>
</gene>
<dbReference type="GO" id="GO:0055070">
    <property type="term" value="P:copper ion homeostasis"/>
    <property type="evidence" value="ECO:0007669"/>
    <property type="project" value="InterPro"/>
</dbReference>
<dbReference type="PANTHER" id="PTHR21199">
    <property type="entry name" value="COMM DOMAIN-CONTAINING PROTEIN 1"/>
    <property type="match status" value="1"/>
</dbReference>
<feature type="domain" description="COMM" evidence="3">
    <location>
        <begin position="109"/>
        <end position="170"/>
    </location>
</feature>
<dbReference type="GO" id="GO:2000009">
    <property type="term" value="P:negative regulation of protein localization to cell surface"/>
    <property type="evidence" value="ECO:0007669"/>
    <property type="project" value="TreeGrafter"/>
</dbReference>
<comment type="similarity">
    <text evidence="2">Belongs to the COMM domain-containing protein 1 family.</text>
</comment>
<accession>A0A7S1XV71</accession>
<dbReference type="GO" id="GO:1902306">
    <property type="term" value="P:negative regulation of sodium ion transmembrane transport"/>
    <property type="evidence" value="ECO:0007669"/>
    <property type="project" value="TreeGrafter"/>
</dbReference>
<sequence length="182" mass="20045">MSLACGLPERHFLGLLNGLKRQIFEGDAECSNEFLKQSLFEGDAEAADEVLATAARLLTRAAKENWDLGTLETHLSALDIAPAHAQVFGRFWRKEAAKIHQILYESVRWSGALDSFRWRVDMQAASAGDMQGVSEPSAICEFTVRRGVGGATPGTVRLELSRDQMTELFSVVDAIDEKMAQT</sequence>
<evidence type="ECO:0000256" key="1">
    <source>
        <dbReference type="ARBA" id="ARBA00016551"/>
    </source>
</evidence>
<dbReference type="InterPro" id="IPR033776">
    <property type="entry name" value="COMMD1_N"/>
</dbReference>
<protein>
    <recommendedName>
        <fullName evidence="1">COMM domain-containing protein 1</fullName>
    </recommendedName>
</protein>
<dbReference type="GO" id="GO:0031398">
    <property type="term" value="P:positive regulation of protein ubiquitination"/>
    <property type="evidence" value="ECO:0007669"/>
    <property type="project" value="TreeGrafter"/>
</dbReference>
<dbReference type="EMBL" id="HBGJ01028870">
    <property type="protein sequence ID" value="CAD9259894.1"/>
    <property type="molecule type" value="Transcribed_RNA"/>
</dbReference>
<dbReference type="GO" id="GO:0032434">
    <property type="term" value="P:regulation of proteasomal ubiquitin-dependent protein catabolic process"/>
    <property type="evidence" value="ECO:0007669"/>
    <property type="project" value="TreeGrafter"/>
</dbReference>
<proteinExistence type="inferred from homology"/>
<evidence type="ECO:0000259" key="3">
    <source>
        <dbReference type="Pfam" id="PF07258"/>
    </source>
</evidence>
<dbReference type="AlphaFoldDB" id="A0A7S1XV71"/>
<dbReference type="InterPro" id="IPR017920">
    <property type="entry name" value="COMM"/>
</dbReference>
<evidence type="ECO:0000259" key="4">
    <source>
        <dbReference type="Pfam" id="PF17221"/>
    </source>
</evidence>
<evidence type="ECO:0000256" key="2">
    <source>
        <dbReference type="ARBA" id="ARBA00093455"/>
    </source>
</evidence>
<evidence type="ECO:0000313" key="5">
    <source>
        <dbReference type="EMBL" id="CAD9259894.1"/>
    </source>
</evidence>
<dbReference type="Pfam" id="PF07258">
    <property type="entry name" value="COMM_domain"/>
    <property type="match status" value="1"/>
</dbReference>
<reference evidence="5" key="1">
    <citation type="submission" date="2021-01" db="EMBL/GenBank/DDBJ databases">
        <authorList>
            <person name="Corre E."/>
            <person name="Pelletier E."/>
            <person name="Niang G."/>
            <person name="Scheremetjew M."/>
            <person name="Finn R."/>
            <person name="Kale V."/>
            <person name="Holt S."/>
            <person name="Cochrane G."/>
            <person name="Meng A."/>
            <person name="Brown T."/>
            <person name="Cohen L."/>
        </authorList>
    </citation>
    <scope>NUCLEOTIDE SEQUENCE</scope>
    <source>
        <strain evidence="5">CCMP2877</strain>
    </source>
</reference>
<feature type="domain" description="COMMD1 N-terminal" evidence="4">
    <location>
        <begin position="10"/>
        <end position="101"/>
    </location>
</feature>
<organism evidence="5">
    <name type="scientific">Phaeomonas parva</name>
    <dbReference type="NCBI Taxonomy" id="124430"/>
    <lineage>
        <taxon>Eukaryota</taxon>
        <taxon>Sar</taxon>
        <taxon>Stramenopiles</taxon>
        <taxon>Ochrophyta</taxon>
        <taxon>Pinguiophyceae</taxon>
        <taxon>Pinguiochrysidales</taxon>
        <taxon>Pinguiochrysidaceae</taxon>
        <taxon>Phaeomonas</taxon>
    </lineage>
</organism>
<dbReference type="PANTHER" id="PTHR21199:SF1">
    <property type="entry name" value="COMM DOMAIN-CONTAINING PROTEIN 1"/>
    <property type="match status" value="1"/>
</dbReference>
<dbReference type="GO" id="GO:0005768">
    <property type="term" value="C:endosome"/>
    <property type="evidence" value="ECO:0007669"/>
    <property type="project" value="TreeGrafter"/>
</dbReference>
<dbReference type="Pfam" id="PF17221">
    <property type="entry name" value="COMMD1_N"/>
    <property type="match status" value="1"/>
</dbReference>
<name>A0A7S1XV71_9STRA</name>
<dbReference type="InterPro" id="IPR037351">
    <property type="entry name" value="Murr1"/>
</dbReference>